<gene>
    <name evidence="1" type="ORF">AVEN_194085_1</name>
</gene>
<reference evidence="1 2" key="1">
    <citation type="journal article" date="2019" name="Sci. Rep.">
        <title>Orb-weaving spider Araneus ventricosus genome elucidates the spidroin gene catalogue.</title>
        <authorList>
            <person name="Kono N."/>
            <person name="Nakamura H."/>
            <person name="Ohtoshi R."/>
            <person name="Moran D.A.P."/>
            <person name="Shinohara A."/>
            <person name="Yoshida Y."/>
            <person name="Fujiwara M."/>
            <person name="Mori M."/>
            <person name="Tomita M."/>
            <person name="Arakawa K."/>
        </authorList>
    </citation>
    <scope>NUCLEOTIDE SEQUENCE [LARGE SCALE GENOMIC DNA]</scope>
</reference>
<dbReference type="AlphaFoldDB" id="A0A4Y2JCZ7"/>
<evidence type="ECO:0000313" key="1">
    <source>
        <dbReference type="EMBL" id="GBM87086.1"/>
    </source>
</evidence>
<keyword evidence="2" id="KW-1185">Reference proteome</keyword>
<dbReference type="Proteomes" id="UP000499080">
    <property type="component" value="Unassembled WGS sequence"/>
</dbReference>
<proteinExistence type="predicted"/>
<protein>
    <submittedName>
        <fullName evidence="1">Uncharacterized protein</fullName>
    </submittedName>
</protein>
<comment type="caution">
    <text evidence="1">The sequence shown here is derived from an EMBL/GenBank/DDBJ whole genome shotgun (WGS) entry which is preliminary data.</text>
</comment>
<accession>A0A4Y2JCZ7</accession>
<organism evidence="1 2">
    <name type="scientific">Araneus ventricosus</name>
    <name type="common">Orbweaver spider</name>
    <name type="synonym">Epeira ventricosa</name>
    <dbReference type="NCBI Taxonomy" id="182803"/>
    <lineage>
        <taxon>Eukaryota</taxon>
        <taxon>Metazoa</taxon>
        <taxon>Ecdysozoa</taxon>
        <taxon>Arthropoda</taxon>
        <taxon>Chelicerata</taxon>
        <taxon>Arachnida</taxon>
        <taxon>Araneae</taxon>
        <taxon>Araneomorphae</taxon>
        <taxon>Entelegynae</taxon>
        <taxon>Araneoidea</taxon>
        <taxon>Araneidae</taxon>
        <taxon>Araneus</taxon>
    </lineage>
</organism>
<name>A0A4Y2JCZ7_ARAVE</name>
<evidence type="ECO:0000313" key="2">
    <source>
        <dbReference type="Proteomes" id="UP000499080"/>
    </source>
</evidence>
<sequence>MIKLFSTHHCDDKALRRIIRINASTHHCDKVLSTHHCDDSFEDDAKLRLWVVFPFRSKVKVSFLVIDLRYHRLNSFTTDELIEDKLRQFKFKV</sequence>
<dbReference type="EMBL" id="BGPR01003357">
    <property type="protein sequence ID" value="GBM87086.1"/>
    <property type="molecule type" value="Genomic_DNA"/>
</dbReference>